<keyword evidence="1" id="KW-0732">Signal</keyword>
<dbReference type="RefSeq" id="WP_191157855.1">
    <property type="nucleotide sequence ID" value="NZ_JACWUN010000024.1"/>
</dbReference>
<accession>A0A8J6QR71</accession>
<feature type="signal peptide" evidence="1">
    <location>
        <begin position="1"/>
        <end position="22"/>
    </location>
</feature>
<dbReference type="Pfam" id="PF09982">
    <property type="entry name" value="LpxR"/>
    <property type="match status" value="1"/>
</dbReference>
<protein>
    <submittedName>
        <fullName evidence="2">Lipid A deacylase LpxR family protein</fullName>
    </submittedName>
</protein>
<dbReference type="EMBL" id="JACWUN010000024">
    <property type="protein sequence ID" value="MBD1401846.1"/>
    <property type="molecule type" value="Genomic_DNA"/>
</dbReference>
<dbReference type="Gene3D" id="2.40.128.140">
    <property type="entry name" value="Outer membrane protein"/>
    <property type="match status" value="1"/>
</dbReference>
<dbReference type="InterPro" id="IPR037107">
    <property type="entry name" value="Put_OMP_sf"/>
</dbReference>
<dbReference type="InterPro" id="IPR018707">
    <property type="entry name" value="LpxR"/>
</dbReference>
<name>A0A8J6QR71_9BACT</name>
<dbReference type="Proteomes" id="UP000632828">
    <property type="component" value="Unassembled WGS sequence"/>
</dbReference>
<evidence type="ECO:0000313" key="3">
    <source>
        <dbReference type="Proteomes" id="UP000632828"/>
    </source>
</evidence>
<evidence type="ECO:0000256" key="1">
    <source>
        <dbReference type="SAM" id="SignalP"/>
    </source>
</evidence>
<evidence type="ECO:0000313" key="2">
    <source>
        <dbReference type="EMBL" id="MBD1401846.1"/>
    </source>
</evidence>
<sequence>MMNKYVLFVWLLFFSTVSTSIAAPSLEKRERSNHFDTFTVYWENDLFAGTDRDYTNGVKFSWSTPYGEGEATSLPNWSLPFFENLPFVGGADSLHAVSLSLGQDIFTPEDTDSVAVVEDDRPYAGYTYLAVGFHSRKERRKDNWELRIGVVGPASLAQKTQNIVHDLIGAERGKGWDNQLENELAIDLICESQWRWWSKPVGKNFGFDLIPHLGGRVGTVNVYLNAGAEARFGWNLPNDFGSCPIRGGCETNSAFGDSAGRSSSVHFFLSADGKVVAHDIFLDGNLYHNSHSVDKEPLVGELMGGFVWQHGGTKLTYSYIYRTRQFDTQDDNQTYGSLSLAWSF</sequence>
<proteinExistence type="predicted"/>
<feature type="chain" id="PRO_5035175942" evidence="1">
    <location>
        <begin position="23"/>
        <end position="344"/>
    </location>
</feature>
<organism evidence="2 3">
    <name type="scientific">Pelovirga terrestris</name>
    <dbReference type="NCBI Taxonomy" id="2771352"/>
    <lineage>
        <taxon>Bacteria</taxon>
        <taxon>Pseudomonadati</taxon>
        <taxon>Thermodesulfobacteriota</taxon>
        <taxon>Desulfuromonadia</taxon>
        <taxon>Geobacterales</taxon>
        <taxon>Geobacteraceae</taxon>
        <taxon>Pelovirga</taxon>
    </lineage>
</organism>
<dbReference type="AlphaFoldDB" id="A0A8J6QR71"/>
<comment type="caution">
    <text evidence="2">The sequence shown here is derived from an EMBL/GenBank/DDBJ whole genome shotgun (WGS) entry which is preliminary data.</text>
</comment>
<gene>
    <name evidence="2" type="ORF">ICT70_14380</name>
</gene>
<keyword evidence="3" id="KW-1185">Reference proteome</keyword>
<reference evidence="2" key="1">
    <citation type="submission" date="2020-09" db="EMBL/GenBank/DDBJ databases">
        <title>Pelobacter alkaliphilus sp. nov., a novel anaerobic arsenate-reducing bacterium from terrestrial mud volcano.</title>
        <authorList>
            <person name="Khomyakova M.A."/>
            <person name="Merkel A.Y."/>
            <person name="Slobodkin A.I."/>
        </authorList>
    </citation>
    <scope>NUCLEOTIDE SEQUENCE</scope>
    <source>
        <strain evidence="2">M08fum</strain>
    </source>
</reference>